<organism evidence="1 2">
    <name type="scientific">Piscinibacter sakaiensis</name>
    <name type="common">Ideonella sakaiensis</name>
    <dbReference type="NCBI Taxonomy" id="1547922"/>
    <lineage>
        <taxon>Bacteria</taxon>
        <taxon>Pseudomonadati</taxon>
        <taxon>Pseudomonadota</taxon>
        <taxon>Betaproteobacteria</taxon>
        <taxon>Burkholderiales</taxon>
        <taxon>Sphaerotilaceae</taxon>
        <taxon>Piscinibacter</taxon>
    </lineage>
</organism>
<protein>
    <submittedName>
        <fullName evidence="1">Uncharacterized protein</fullName>
    </submittedName>
</protein>
<dbReference type="Proteomes" id="UP000037660">
    <property type="component" value="Unassembled WGS sequence"/>
</dbReference>
<name>A0A0K8P039_PISS1</name>
<evidence type="ECO:0000313" key="2">
    <source>
        <dbReference type="Proteomes" id="UP000037660"/>
    </source>
</evidence>
<sequence>MGDSADILRLAARLERAYRLALEVHDRLPSPTPDARQAAAELVAALDDARVDLLRASRPEPSVGCPSRDRFSGGG</sequence>
<reference evidence="2" key="1">
    <citation type="submission" date="2015-07" db="EMBL/GenBank/DDBJ databases">
        <title>Discovery of a poly(ethylene terephthalate assimilation.</title>
        <authorList>
            <person name="Yoshida S."/>
            <person name="Hiraga K."/>
            <person name="Takehana T."/>
            <person name="Taniguchi I."/>
            <person name="Yamaji H."/>
            <person name="Maeda Y."/>
            <person name="Toyohara K."/>
            <person name="Miyamoto K."/>
            <person name="Kimura Y."/>
            <person name="Oda K."/>
        </authorList>
    </citation>
    <scope>NUCLEOTIDE SEQUENCE [LARGE SCALE GENOMIC DNA]</scope>
    <source>
        <strain evidence="2">NBRC 110686 / TISTR 2288 / 201-F6</strain>
    </source>
</reference>
<evidence type="ECO:0000313" key="1">
    <source>
        <dbReference type="EMBL" id="GAP36017.1"/>
    </source>
</evidence>
<comment type="caution">
    <text evidence="1">The sequence shown here is derived from an EMBL/GenBank/DDBJ whole genome shotgun (WGS) entry which is preliminary data.</text>
</comment>
<accession>A0A0K8P039</accession>
<keyword evidence="2" id="KW-1185">Reference proteome</keyword>
<gene>
    <name evidence="1" type="ORF">ISF6_1857</name>
</gene>
<dbReference type="EMBL" id="BBYR01000030">
    <property type="protein sequence ID" value="GAP36017.1"/>
    <property type="molecule type" value="Genomic_DNA"/>
</dbReference>
<dbReference type="RefSeq" id="WP_054020032.1">
    <property type="nucleotide sequence ID" value="NZ_BBYR01000030.1"/>
</dbReference>
<dbReference type="STRING" id="1547922.ISF6_1857"/>
<dbReference type="AlphaFoldDB" id="A0A0K8P039"/>
<reference evidence="1 2" key="2">
    <citation type="journal article" date="2016" name="Science">
        <title>A bacterium that degrades and assimilates poly(ethylene terephthalate).</title>
        <authorList>
            <person name="Yoshida S."/>
            <person name="Hiraga K."/>
            <person name="Takehana T."/>
            <person name="Taniguchi I."/>
            <person name="Yamaji H."/>
            <person name="Maeda Y."/>
            <person name="Toyohara K."/>
            <person name="Miyamoto K."/>
            <person name="Kimura Y."/>
            <person name="Oda K."/>
        </authorList>
    </citation>
    <scope>NUCLEOTIDE SEQUENCE [LARGE SCALE GENOMIC DNA]</scope>
    <source>
        <strain evidence="2">NBRC 110686 / TISTR 2288 / 201-F6</strain>
    </source>
</reference>
<proteinExistence type="predicted"/>